<evidence type="ECO:0000256" key="7">
    <source>
        <dbReference type="ARBA" id="ARBA00023018"/>
    </source>
</evidence>
<dbReference type="EMBL" id="JACEEZ010024552">
    <property type="protein sequence ID" value="KAG0710076.1"/>
    <property type="molecule type" value="Genomic_DNA"/>
</dbReference>
<keyword evidence="9 17" id="KW-0472">Membrane</keyword>
<evidence type="ECO:0000256" key="11">
    <source>
        <dbReference type="ARBA" id="ARBA00023170"/>
    </source>
</evidence>
<evidence type="ECO:0000256" key="17">
    <source>
        <dbReference type="SAM" id="Phobius"/>
    </source>
</evidence>
<evidence type="ECO:0000256" key="14">
    <source>
        <dbReference type="ARBA" id="ARBA00023286"/>
    </source>
</evidence>
<dbReference type="GO" id="GO:0007271">
    <property type="term" value="P:synaptic transmission, cholinergic"/>
    <property type="evidence" value="ECO:0007669"/>
    <property type="project" value="UniProtKB-ARBA"/>
</dbReference>
<evidence type="ECO:0000256" key="15">
    <source>
        <dbReference type="ARBA" id="ARBA00023303"/>
    </source>
</evidence>
<evidence type="ECO:0000256" key="2">
    <source>
        <dbReference type="ARBA" id="ARBA00022448"/>
    </source>
</evidence>
<dbReference type="Proteomes" id="UP000770661">
    <property type="component" value="Unassembled WGS sequence"/>
</dbReference>
<evidence type="ECO:0000256" key="10">
    <source>
        <dbReference type="ARBA" id="ARBA00023157"/>
    </source>
</evidence>
<accession>A0A8J4XM22</accession>
<keyword evidence="5" id="KW-0732">Signal</keyword>
<dbReference type="FunFam" id="1.20.58.390:FF:000001">
    <property type="entry name" value="Neuronal nicotinic acetylcholine receptor subunit 3"/>
    <property type="match status" value="1"/>
</dbReference>
<feature type="transmembrane region" description="Helical" evidence="17">
    <location>
        <begin position="77"/>
        <end position="98"/>
    </location>
</feature>
<evidence type="ECO:0000313" key="20">
    <source>
        <dbReference type="Proteomes" id="UP000770661"/>
    </source>
</evidence>
<keyword evidence="6 17" id="KW-1133">Transmembrane helix</keyword>
<protein>
    <submittedName>
        <fullName evidence="19">Neuronal acetylcholine receptor subunit alpha-3</fullName>
    </submittedName>
</protein>
<gene>
    <name evidence="19" type="primary">chrna3</name>
    <name evidence="19" type="ORF">GWK47_023552</name>
</gene>
<evidence type="ECO:0000256" key="16">
    <source>
        <dbReference type="ARBA" id="ARBA00034104"/>
    </source>
</evidence>
<keyword evidence="8" id="KW-0406">Ion transport</keyword>
<dbReference type="GO" id="GO:0098655">
    <property type="term" value="P:monoatomic cation transmembrane transport"/>
    <property type="evidence" value="ECO:0007669"/>
    <property type="project" value="UniProtKB-ARBA"/>
</dbReference>
<feature type="transmembrane region" description="Helical" evidence="17">
    <location>
        <begin position="307"/>
        <end position="326"/>
    </location>
</feature>
<dbReference type="Gene3D" id="1.20.58.390">
    <property type="entry name" value="Neurotransmitter-gated ion-channel transmembrane domain"/>
    <property type="match status" value="2"/>
</dbReference>
<dbReference type="GO" id="GO:0045211">
    <property type="term" value="C:postsynaptic membrane"/>
    <property type="evidence" value="ECO:0007669"/>
    <property type="project" value="UniProtKB-SubCell"/>
</dbReference>
<evidence type="ECO:0000256" key="1">
    <source>
        <dbReference type="ARBA" id="ARBA00009237"/>
    </source>
</evidence>
<keyword evidence="15" id="KW-0407">Ion channel</keyword>
<evidence type="ECO:0000256" key="6">
    <source>
        <dbReference type="ARBA" id="ARBA00022989"/>
    </source>
</evidence>
<reference evidence="19" key="1">
    <citation type="submission" date="2020-07" db="EMBL/GenBank/DDBJ databases">
        <title>The High-quality genome of the commercially important snow crab, Chionoecetes opilio.</title>
        <authorList>
            <person name="Jeong J.-H."/>
            <person name="Ryu S."/>
        </authorList>
    </citation>
    <scope>NUCLEOTIDE SEQUENCE</scope>
    <source>
        <strain evidence="19">MADBK_172401_WGS</strain>
        <tissue evidence="19">Digestive gland</tissue>
    </source>
</reference>
<dbReference type="SUPFAM" id="SSF90112">
    <property type="entry name" value="Neurotransmitter-gated ion-channel transmembrane pore"/>
    <property type="match status" value="1"/>
</dbReference>
<sequence>MEIQRAACGVAGDQTHARTQNTLNRPESQSSTCRITGWLWEAVTLCISILLSLTVFFLLLAEIIPPTSLAVPLLGKYLLFTMILVTLSICVTVGVLNVHFRSPSTHKMSPWVKRVFIHVMPRLLLMRRPQYDPRSRHLKSPSEQEYMDGMADGDLSPSARFRDFANKVPKVTDGSCDPFGGEPYVEYSGDGGSLSGDAPSYKFNEDFLSSHATGKCDTIRTYHTCHLHGPLRCRGEEIPPYCPMCTLTLLRLNYMGGCHLHSQRTYSPEIQKAIEGVQFIAQHIKDADRDNEECEDWKYIAMVLDRLFLYVFLLLNIFGLVIFFRAPSLYDKRPAIDEALSEITLLIKNYTKQLA</sequence>
<comment type="caution">
    <text evidence="19">The sequence shown here is derived from an EMBL/GenBank/DDBJ whole genome shotgun (WGS) entry which is preliminary data.</text>
</comment>
<dbReference type="FunFam" id="1.20.58.390:FF:000022">
    <property type="entry name" value="Nicotinic acetylcholine receptor subunit alpha4"/>
    <property type="match status" value="1"/>
</dbReference>
<dbReference type="Pfam" id="PF02932">
    <property type="entry name" value="Neur_chan_memb"/>
    <property type="match status" value="1"/>
</dbReference>
<name>A0A8J4XM22_CHIOP</name>
<evidence type="ECO:0000256" key="3">
    <source>
        <dbReference type="ARBA" id="ARBA00022475"/>
    </source>
</evidence>
<comment type="similarity">
    <text evidence="1">Belongs to the ligand-gated ion channel (TC 1.A.9) family. Acetylcholine receptor (TC 1.A.9.1) subfamily.</text>
</comment>
<dbReference type="InterPro" id="IPR038050">
    <property type="entry name" value="Neuro_actylchol_rec"/>
</dbReference>
<dbReference type="InterPro" id="IPR006029">
    <property type="entry name" value="Neurotrans-gated_channel_TM"/>
</dbReference>
<evidence type="ECO:0000256" key="4">
    <source>
        <dbReference type="ARBA" id="ARBA00022692"/>
    </source>
</evidence>
<evidence type="ECO:0000256" key="5">
    <source>
        <dbReference type="ARBA" id="ARBA00022729"/>
    </source>
</evidence>
<comment type="subcellular location">
    <subcellularLocation>
        <location evidence="16">Postsynaptic cell membrane</location>
        <topology evidence="16">Multi-pass membrane protein</topology>
    </subcellularLocation>
</comment>
<dbReference type="OrthoDB" id="5975154at2759"/>
<dbReference type="AlphaFoldDB" id="A0A8J4XM22"/>
<evidence type="ECO:0000313" key="19">
    <source>
        <dbReference type="EMBL" id="KAG0710076.1"/>
    </source>
</evidence>
<keyword evidence="3" id="KW-1003">Cell membrane</keyword>
<evidence type="ECO:0000256" key="13">
    <source>
        <dbReference type="ARBA" id="ARBA00023257"/>
    </source>
</evidence>
<feature type="transmembrane region" description="Helical" evidence="17">
    <location>
        <begin position="38"/>
        <end position="65"/>
    </location>
</feature>
<evidence type="ECO:0000259" key="18">
    <source>
        <dbReference type="Pfam" id="PF02932"/>
    </source>
</evidence>
<dbReference type="CDD" id="cd19064">
    <property type="entry name" value="LGIC_TM_nAChR"/>
    <property type="match status" value="1"/>
</dbReference>
<keyword evidence="20" id="KW-1185">Reference proteome</keyword>
<keyword evidence="13" id="KW-0628">Postsynaptic cell membrane</keyword>
<evidence type="ECO:0000256" key="8">
    <source>
        <dbReference type="ARBA" id="ARBA00023065"/>
    </source>
</evidence>
<keyword evidence="12" id="KW-0325">Glycoprotein</keyword>
<evidence type="ECO:0000256" key="9">
    <source>
        <dbReference type="ARBA" id="ARBA00023136"/>
    </source>
</evidence>
<keyword evidence="11 19" id="KW-0675">Receptor</keyword>
<keyword evidence="2" id="KW-0813">Transport</keyword>
<organism evidence="19 20">
    <name type="scientific">Chionoecetes opilio</name>
    <name type="common">Atlantic snow crab</name>
    <name type="synonym">Cancer opilio</name>
    <dbReference type="NCBI Taxonomy" id="41210"/>
    <lineage>
        <taxon>Eukaryota</taxon>
        <taxon>Metazoa</taxon>
        <taxon>Ecdysozoa</taxon>
        <taxon>Arthropoda</taxon>
        <taxon>Crustacea</taxon>
        <taxon>Multicrustacea</taxon>
        <taxon>Malacostraca</taxon>
        <taxon>Eumalacostraca</taxon>
        <taxon>Eucarida</taxon>
        <taxon>Decapoda</taxon>
        <taxon>Pleocyemata</taxon>
        <taxon>Brachyura</taxon>
        <taxon>Eubrachyura</taxon>
        <taxon>Majoidea</taxon>
        <taxon>Majidae</taxon>
        <taxon>Chionoecetes</taxon>
    </lineage>
</organism>
<evidence type="ECO:0000256" key="12">
    <source>
        <dbReference type="ARBA" id="ARBA00023180"/>
    </source>
</evidence>
<keyword evidence="10" id="KW-1015">Disulfide bond</keyword>
<proteinExistence type="inferred from homology"/>
<feature type="domain" description="Neurotransmitter-gated ion-channel transmembrane" evidence="18">
    <location>
        <begin position="43"/>
        <end position="323"/>
    </location>
</feature>
<keyword evidence="4 17" id="KW-0812">Transmembrane</keyword>
<dbReference type="InterPro" id="IPR036719">
    <property type="entry name" value="Neuro-gated_channel_TM_sf"/>
</dbReference>
<keyword evidence="14" id="KW-1071">Ligand-gated ion channel</keyword>
<keyword evidence="7" id="KW-0770">Synapse</keyword>